<evidence type="ECO:0000256" key="8">
    <source>
        <dbReference type="ARBA" id="ARBA00022630"/>
    </source>
</evidence>
<dbReference type="SUPFAM" id="SSF54373">
    <property type="entry name" value="FAD-linked reductases, C-terminal domain"/>
    <property type="match status" value="1"/>
</dbReference>
<dbReference type="NCBIfam" id="TIGR00562">
    <property type="entry name" value="proto_IX_ox"/>
    <property type="match status" value="1"/>
</dbReference>
<keyword evidence="9 12" id="KW-0274">FAD</keyword>
<evidence type="ECO:0000256" key="5">
    <source>
        <dbReference type="ARBA" id="ARBA00008310"/>
    </source>
</evidence>
<reference evidence="14 15" key="1">
    <citation type="submission" date="2020-08" db="EMBL/GenBank/DDBJ databases">
        <title>Genome sequence of Nocardioides mesophilus KACC 16243T.</title>
        <authorList>
            <person name="Hyun D.-W."/>
            <person name="Bae J.-W."/>
        </authorList>
    </citation>
    <scope>NUCLEOTIDE SEQUENCE [LARGE SCALE GENOMIC DNA]</scope>
    <source>
        <strain evidence="14 15">KACC 16243</strain>
    </source>
</reference>
<dbReference type="InterPro" id="IPR036188">
    <property type="entry name" value="FAD/NAD-bd_sf"/>
</dbReference>
<keyword evidence="12" id="KW-0963">Cytoplasm</keyword>
<protein>
    <recommendedName>
        <fullName evidence="7 12">Coproporphyrinogen III oxidase</fullName>
        <ecNumber evidence="6 12">1.3.3.15</ecNumber>
    </recommendedName>
</protein>
<comment type="catalytic activity">
    <reaction evidence="1">
        <text>coproporphyrinogen III + 3 O2 = coproporphyrin III + 3 H2O2</text>
        <dbReference type="Rhea" id="RHEA:43436"/>
        <dbReference type="ChEBI" id="CHEBI:15379"/>
        <dbReference type="ChEBI" id="CHEBI:16240"/>
        <dbReference type="ChEBI" id="CHEBI:57309"/>
        <dbReference type="ChEBI" id="CHEBI:131725"/>
        <dbReference type="EC" id="1.3.3.15"/>
    </reaction>
    <physiologicalReaction direction="left-to-right" evidence="1">
        <dbReference type="Rhea" id="RHEA:43437"/>
    </physiologicalReaction>
</comment>
<evidence type="ECO:0000256" key="2">
    <source>
        <dbReference type="ARBA" id="ARBA00001974"/>
    </source>
</evidence>
<dbReference type="GO" id="GO:0006783">
    <property type="term" value="P:heme biosynthetic process"/>
    <property type="evidence" value="ECO:0007669"/>
    <property type="project" value="UniProtKB-UniRule"/>
</dbReference>
<comment type="pathway">
    <text evidence="4 12">Porphyrin-containing compound metabolism; protoheme biosynthesis.</text>
</comment>
<accession>A0A7G9RA16</accession>
<dbReference type="Gene3D" id="3.90.660.20">
    <property type="entry name" value="Protoporphyrinogen oxidase, mitochondrial, domain 2"/>
    <property type="match status" value="1"/>
</dbReference>
<dbReference type="InterPro" id="IPR004572">
    <property type="entry name" value="Protoporphyrinogen_oxidase"/>
</dbReference>
<dbReference type="SUPFAM" id="SSF51905">
    <property type="entry name" value="FAD/NAD(P)-binding domain"/>
    <property type="match status" value="1"/>
</dbReference>
<evidence type="ECO:0000313" key="15">
    <source>
        <dbReference type="Proteomes" id="UP000515947"/>
    </source>
</evidence>
<evidence type="ECO:0000256" key="1">
    <source>
        <dbReference type="ARBA" id="ARBA00001755"/>
    </source>
</evidence>
<dbReference type="Gene3D" id="3.50.50.60">
    <property type="entry name" value="FAD/NAD(P)-binding domain"/>
    <property type="match status" value="1"/>
</dbReference>
<keyword evidence="8 12" id="KW-0285">Flavoprotein</keyword>
<name>A0A7G9RA16_9ACTN</name>
<comment type="cofactor">
    <cofactor evidence="2 12">
        <name>FAD</name>
        <dbReference type="ChEBI" id="CHEBI:57692"/>
    </cofactor>
</comment>
<dbReference type="GO" id="GO:0004729">
    <property type="term" value="F:oxygen-dependent protoporphyrinogen oxidase activity"/>
    <property type="evidence" value="ECO:0007669"/>
    <property type="project" value="UniProtKB-UniRule"/>
</dbReference>
<dbReference type="RefSeq" id="WP_187578283.1">
    <property type="nucleotide sequence ID" value="NZ_CP060713.1"/>
</dbReference>
<gene>
    <name evidence="14" type="primary">hemG</name>
    <name evidence="14" type="ORF">H9L09_18505</name>
</gene>
<evidence type="ECO:0000256" key="11">
    <source>
        <dbReference type="ARBA" id="ARBA00023133"/>
    </source>
</evidence>
<comment type="function">
    <text evidence="3 12">Involved in coproporphyrin-dependent heme b biosynthesis. Catalyzes the oxidation of coproporphyrinogen III to coproporphyrin III.</text>
</comment>
<dbReference type="PANTHER" id="PTHR42923:SF3">
    <property type="entry name" value="PROTOPORPHYRINOGEN OXIDASE"/>
    <property type="match status" value="1"/>
</dbReference>
<dbReference type="InterPro" id="IPR002937">
    <property type="entry name" value="Amino_oxidase"/>
</dbReference>
<dbReference type="PANTHER" id="PTHR42923">
    <property type="entry name" value="PROTOPORPHYRINOGEN OXIDASE"/>
    <property type="match status" value="1"/>
</dbReference>
<dbReference type="InterPro" id="IPR050464">
    <property type="entry name" value="Zeta_carotene_desat/Oxidored"/>
</dbReference>
<dbReference type="GO" id="GO:0005737">
    <property type="term" value="C:cytoplasm"/>
    <property type="evidence" value="ECO:0007669"/>
    <property type="project" value="UniProtKB-SubCell"/>
</dbReference>
<evidence type="ECO:0000256" key="7">
    <source>
        <dbReference type="ARBA" id="ARBA00019046"/>
    </source>
</evidence>
<sequence length="489" mass="50972">MPLHPPYRSGPAPDPAHVVVVGGGISGLAAGAAVRRERPDVTVTVLEGSPTIGGKLALAEVGGITVDVGAEAMLNRRPEAVALAEASGLRDRIVHPRTTNAALWSRGRMVPMPRTMMGVPLDTRLLAESGVISKAGLARAALDAVLPATHIDDRDVSIGWLVEERFGKEVVDRLVEPLLGGVYAGHAREISARAAVPQVVALLDRDRSLMRAAAAATGERPADDVPVFAGLVGGVGQLPAAVAGAAGLVVRTGAVVRDLARAGEGGWNLVVGSTHDPEIVHADAVVLATPAHATGRLLADVVPDAALELARVETASMAVITLAFREREVPDALRSGDTSGFLVPPVDRHQVKAATYSFSKWAWVREAGRGDGEGNDVLVLRCSIGRHREEQVLQVDDAELVQTALEELADAVGLCVRPVDSHVQRWGGGLPQYAVGHLERVRHIREAVARVPGLAVCGATYDGLGIPACISSAEKAATQVLAALPARGE</sequence>
<evidence type="ECO:0000256" key="6">
    <source>
        <dbReference type="ARBA" id="ARBA00012402"/>
    </source>
</evidence>
<dbReference type="AlphaFoldDB" id="A0A7G9RA16"/>
<keyword evidence="10 12" id="KW-0560">Oxidoreductase</keyword>
<keyword evidence="11 12" id="KW-0350">Heme biosynthesis</keyword>
<evidence type="ECO:0000256" key="4">
    <source>
        <dbReference type="ARBA" id="ARBA00004744"/>
    </source>
</evidence>
<dbReference type="Gene3D" id="1.10.3110.10">
    <property type="entry name" value="protoporphyrinogen ix oxidase, domain 3"/>
    <property type="match status" value="1"/>
</dbReference>
<feature type="domain" description="Amine oxidase" evidence="13">
    <location>
        <begin position="25"/>
        <end position="481"/>
    </location>
</feature>
<dbReference type="Pfam" id="PF01593">
    <property type="entry name" value="Amino_oxidase"/>
    <property type="match status" value="1"/>
</dbReference>
<comment type="subcellular location">
    <subcellularLocation>
        <location evidence="12">Cytoplasm</location>
    </subcellularLocation>
</comment>
<evidence type="ECO:0000256" key="12">
    <source>
        <dbReference type="RuleBase" id="RU364052"/>
    </source>
</evidence>
<keyword evidence="15" id="KW-1185">Reference proteome</keyword>
<proteinExistence type="inferred from homology"/>
<dbReference type="KEGG" id="nmes:H9L09_18505"/>
<dbReference type="UniPathway" id="UPA00252"/>
<dbReference type="EMBL" id="CP060713">
    <property type="protein sequence ID" value="QNN52441.1"/>
    <property type="molecule type" value="Genomic_DNA"/>
</dbReference>
<dbReference type="EC" id="1.3.3.15" evidence="6 12"/>
<comment type="similarity">
    <text evidence="5 12">Belongs to the protoporphyrinogen/coproporphyrinogen oxidase family. Coproporphyrinogen III oxidase subfamily.</text>
</comment>
<evidence type="ECO:0000256" key="3">
    <source>
        <dbReference type="ARBA" id="ARBA00002185"/>
    </source>
</evidence>
<evidence type="ECO:0000259" key="13">
    <source>
        <dbReference type="Pfam" id="PF01593"/>
    </source>
</evidence>
<dbReference type="Proteomes" id="UP000515947">
    <property type="component" value="Chromosome"/>
</dbReference>
<evidence type="ECO:0000256" key="10">
    <source>
        <dbReference type="ARBA" id="ARBA00023002"/>
    </source>
</evidence>
<organism evidence="14 15">
    <name type="scientific">Nocardioides mesophilus</name>
    <dbReference type="NCBI Taxonomy" id="433659"/>
    <lineage>
        <taxon>Bacteria</taxon>
        <taxon>Bacillati</taxon>
        <taxon>Actinomycetota</taxon>
        <taxon>Actinomycetes</taxon>
        <taxon>Propionibacteriales</taxon>
        <taxon>Nocardioidaceae</taxon>
        <taxon>Nocardioides</taxon>
    </lineage>
</organism>
<evidence type="ECO:0000256" key="9">
    <source>
        <dbReference type="ARBA" id="ARBA00022827"/>
    </source>
</evidence>
<evidence type="ECO:0000313" key="14">
    <source>
        <dbReference type="EMBL" id="QNN52441.1"/>
    </source>
</evidence>